<keyword evidence="1" id="KW-0805">Transcription regulation</keyword>
<feature type="DNA-binding region" description="H-T-H motif" evidence="4">
    <location>
        <begin position="34"/>
        <end position="53"/>
    </location>
</feature>
<keyword evidence="2 4" id="KW-0238">DNA-binding</keyword>
<evidence type="ECO:0000313" key="6">
    <source>
        <dbReference type="EMBL" id="TDT16713.1"/>
    </source>
</evidence>
<organism evidence="6 7">
    <name type="scientific">Ilumatobacter fluminis</name>
    <dbReference type="NCBI Taxonomy" id="467091"/>
    <lineage>
        <taxon>Bacteria</taxon>
        <taxon>Bacillati</taxon>
        <taxon>Actinomycetota</taxon>
        <taxon>Acidimicrobiia</taxon>
        <taxon>Acidimicrobiales</taxon>
        <taxon>Ilumatobacteraceae</taxon>
        <taxon>Ilumatobacter</taxon>
    </lineage>
</organism>
<keyword evidence="3" id="KW-0804">Transcription</keyword>
<dbReference type="RefSeq" id="WP_133869058.1">
    <property type="nucleotide sequence ID" value="NZ_SOAU01000001.1"/>
</dbReference>
<gene>
    <name evidence="6" type="ORF">BDK89_2308</name>
</gene>
<reference evidence="6 7" key="1">
    <citation type="submission" date="2019-03" db="EMBL/GenBank/DDBJ databases">
        <title>Sequencing the genomes of 1000 actinobacteria strains.</title>
        <authorList>
            <person name="Klenk H.-P."/>
        </authorList>
    </citation>
    <scope>NUCLEOTIDE SEQUENCE [LARGE SCALE GENOMIC DNA]</scope>
    <source>
        <strain evidence="6 7">DSM 18936</strain>
    </source>
</reference>
<dbReference type="Gene3D" id="1.10.357.10">
    <property type="entry name" value="Tetracycline Repressor, domain 2"/>
    <property type="match status" value="1"/>
</dbReference>
<evidence type="ECO:0000313" key="7">
    <source>
        <dbReference type="Proteomes" id="UP000294558"/>
    </source>
</evidence>
<dbReference type="InterPro" id="IPR009057">
    <property type="entry name" value="Homeodomain-like_sf"/>
</dbReference>
<dbReference type="SUPFAM" id="SSF46689">
    <property type="entry name" value="Homeodomain-like"/>
    <property type="match status" value="1"/>
</dbReference>
<evidence type="ECO:0000256" key="4">
    <source>
        <dbReference type="PROSITE-ProRule" id="PRU00335"/>
    </source>
</evidence>
<evidence type="ECO:0000256" key="1">
    <source>
        <dbReference type="ARBA" id="ARBA00023015"/>
    </source>
</evidence>
<dbReference type="OrthoDB" id="8688418at2"/>
<dbReference type="InterPro" id="IPR050109">
    <property type="entry name" value="HTH-type_TetR-like_transc_reg"/>
</dbReference>
<accession>A0A4R7I2F2</accession>
<evidence type="ECO:0000259" key="5">
    <source>
        <dbReference type="PROSITE" id="PS50977"/>
    </source>
</evidence>
<evidence type="ECO:0000256" key="3">
    <source>
        <dbReference type="ARBA" id="ARBA00023163"/>
    </source>
</evidence>
<dbReference type="GO" id="GO:0000976">
    <property type="term" value="F:transcription cis-regulatory region binding"/>
    <property type="evidence" value="ECO:0007669"/>
    <property type="project" value="TreeGrafter"/>
</dbReference>
<comment type="caution">
    <text evidence="6">The sequence shown here is derived from an EMBL/GenBank/DDBJ whole genome shotgun (WGS) entry which is preliminary data.</text>
</comment>
<dbReference type="GO" id="GO:0003700">
    <property type="term" value="F:DNA-binding transcription factor activity"/>
    <property type="evidence" value="ECO:0007669"/>
    <property type="project" value="TreeGrafter"/>
</dbReference>
<dbReference type="PANTHER" id="PTHR30055:SF234">
    <property type="entry name" value="HTH-TYPE TRANSCRIPTIONAL REGULATOR BETI"/>
    <property type="match status" value="1"/>
</dbReference>
<name>A0A4R7I2F2_9ACTN</name>
<dbReference type="Proteomes" id="UP000294558">
    <property type="component" value="Unassembled WGS sequence"/>
</dbReference>
<sequence>MGAEPHTNTGRAAKTRLRLVEAVRSTIEDEGAVSAGEVARRAGTSSATFYNYFESHEVAVAGAFDAAMVDLVAFVEHELDVAELLDAELTPFLEGWTWRAFGFFRENSVVFDLARSLHLRSPEIRTIYREREAEALAHYTRFVRLGQRASVIRDGDTDAMAEAMMLTSQGWNHPRVLSCERNGALHCEIVHAMAAHLAPPSKQGDPA</sequence>
<dbReference type="EMBL" id="SOAU01000001">
    <property type="protein sequence ID" value="TDT16713.1"/>
    <property type="molecule type" value="Genomic_DNA"/>
</dbReference>
<proteinExistence type="predicted"/>
<feature type="domain" description="HTH tetR-type" evidence="5">
    <location>
        <begin position="13"/>
        <end position="71"/>
    </location>
</feature>
<dbReference type="PROSITE" id="PS50977">
    <property type="entry name" value="HTH_TETR_2"/>
    <property type="match status" value="1"/>
</dbReference>
<dbReference type="InterPro" id="IPR036271">
    <property type="entry name" value="Tet_transcr_reg_TetR-rel_C_sf"/>
</dbReference>
<dbReference type="PANTHER" id="PTHR30055">
    <property type="entry name" value="HTH-TYPE TRANSCRIPTIONAL REGULATOR RUTR"/>
    <property type="match status" value="1"/>
</dbReference>
<dbReference type="SUPFAM" id="SSF48498">
    <property type="entry name" value="Tetracyclin repressor-like, C-terminal domain"/>
    <property type="match status" value="1"/>
</dbReference>
<keyword evidence="7" id="KW-1185">Reference proteome</keyword>
<protein>
    <submittedName>
        <fullName evidence="6">TetR family transcriptional regulator</fullName>
    </submittedName>
</protein>
<dbReference type="AlphaFoldDB" id="A0A4R7I2F2"/>
<evidence type="ECO:0000256" key="2">
    <source>
        <dbReference type="ARBA" id="ARBA00023125"/>
    </source>
</evidence>
<dbReference type="InterPro" id="IPR001647">
    <property type="entry name" value="HTH_TetR"/>
</dbReference>